<accession>A0AAX4JUF3</accession>
<feature type="compositionally biased region" description="Basic and acidic residues" evidence="1">
    <location>
        <begin position="94"/>
        <end position="104"/>
    </location>
</feature>
<dbReference type="GeneID" id="91093758"/>
<feature type="region of interest" description="Disordered" evidence="1">
    <location>
        <begin position="1"/>
        <end position="104"/>
    </location>
</feature>
<dbReference type="EMBL" id="CP144100">
    <property type="protein sequence ID" value="WWC88182.1"/>
    <property type="molecule type" value="Genomic_DNA"/>
</dbReference>
<evidence type="ECO:0000313" key="3">
    <source>
        <dbReference type="Proteomes" id="UP001355207"/>
    </source>
</evidence>
<dbReference type="RefSeq" id="XP_066074945.1">
    <property type="nucleotide sequence ID" value="XM_066218848.1"/>
</dbReference>
<evidence type="ECO:0000256" key="1">
    <source>
        <dbReference type="SAM" id="MobiDB-lite"/>
    </source>
</evidence>
<proteinExistence type="predicted"/>
<organism evidence="2 3">
    <name type="scientific">Kwoniella dendrophila CBS 6074</name>
    <dbReference type="NCBI Taxonomy" id="1295534"/>
    <lineage>
        <taxon>Eukaryota</taxon>
        <taxon>Fungi</taxon>
        <taxon>Dikarya</taxon>
        <taxon>Basidiomycota</taxon>
        <taxon>Agaricomycotina</taxon>
        <taxon>Tremellomycetes</taxon>
        <taxon>Tremellales</taxon>
        <taxon>Cryptococcaceae</taxon>
        <taxon>Kwoniella</taxon>
    </lineage>
</organism>
<reference evidence="2 3" key="1">
    <citation type="submission" date="2024-01" db="EMBL/GenBank/DDBJ databases">
        <title>Comparative genomics of Cryptococcus and Kwoniella reveals pathogenesis evolution and contrasting modes of karyotype evolution via chromosome fusion or intercentromeric recombination.</title>
        <authorList>
            <person name="Coelho M.A."/>
            <person name="David-Palma M."/>
            <person name="Shea T."/>
            <person name="Bowers K."/>
            <person name="McGinley-Smith S."/>
            <person name="Mohammad A.W."/>
            <person name="Gnirke A."/>
            <person name="Yurkov A.M."/>
            <person name="Nowrousian M."/>
            <person name="Sun S."/>
            <person name="Cuomo C.A."/>
            <person name="Heitman J."/>
        </authorList>
    </citation>
    <scope>NUCLEOTIDE SEQUENCE [LARGE SCALE GENOMIC DNA]</scope>
    <source>
        <strain evidence="2 3">CBS 6074</strain>
    </source>
</reference>
<gene>
    <name evidence="2" type="ORF">L201_003087</name>
</gene>
<dbReference type="AlphaFoldDB" id="A0AAX4JUF3"/>
<evidence type="ECO:0000313" key="2">
    <source>
        <dbReference type="EMBL" id="WWC88182.1"/>
    </source>
</evidence>
<name>A0AAX4JUF3_9TREE</name>
<feature type="compositionally biased region" description="Pro residues" evidence="1">
    <location>
        <begin position="74"/>
        <end position="90"/>
    </location>
</feature>
<protein>
    <submittedName>
        <fullName evidence="2">Uncharacterized protein</fullName>
    </submittedName>
</protein>
<dbReference type="Proteomes" id="UP001355207">
    <property type="component" value="Chromosome 3"/>
</dbReference>
<sequence length="104" mass="11401">MGSSQSAPRHDYNGPLFGGHYAGDFSIRRNRPDLNKPLPPPPPSKSVRCGVDPPAWEFYKNRPTDENLVNTRYCPPPPPTTSSGGTPPPAYGTWDEKGLTVRNP</sequence>
<keyword evidence="3" id="KW-1185">Reference proteome</keyword>